<dbReference type="PANTHER" id="PTHR11669">
    <property type="entry name" value="REPLICATION FACTOR C / DNA POLYMERASE III GAMMA-TAU SUBUNIT"/>
    <property type="match status" value="1"/>
</dbReference>
<dbReference type="GO" id="GO:0006261">
    <property type="term" value="P:DNA-templated DNA replication"/>
    <property type="evidence" value="ECO:0007669"/>
    <property type="project" value="TreeGrafter"/>
</dbReference>
<feature type="region of interest" description="Disordered" evidence="8">
    <location>
        <begin position="286"/>
        <end position="313"/>
    </location>
</feature>
<dbReference type="InterPro" id="IPR050238">
    <property type="entry name" value="DNA_Rep/Repair_Clamp_Loader"/>
</dbReference>
<dbReference type="GO" id="GO:0003677">
    <property type="term" value="F:DNA binding"/>
    <property type="evidence" value="ECO:0007669"/>
    <property type="project" value="InterPro"/>
</dbReference>
<sequence>MEQVNFPTVAEQLADTPTVRDVVLAAAAAARGHAGADPHAMTHSWVFTGPPGSGRSVAAMAFAQALTCTTDGALGCGRCEACRAVRAGAHTDVTRVVPEGNVISVDYVREVIIPAANSLPTVGGWRIIVIEDADRLREEAANALLKTIEEPPERTVIVLCAPSRAPEDFIPTLRSRCRHLYIPSPSTHRIVHLLVDELGVAEEHARLAATSSLHHIGRARKLVTMPVMQNRRSQAINLAEMLFHGDQAFQAVNGLLAAAKKEVDETYAEIDERELAKLENSLGVGAKGKGAQRASRQGAGAITDLQKQQKRRRTRAQTDIVDLALVDFAGVFRDAMMKSAGADVELTHPDFEPLAAELAEKASFDALVESQEAIRECRERIKGFVSPQLAMDGMLGRIRLALKVS</sequence>
<reference evidence="10 11" key="1">
    <citation type="journal article" date="2015" name="Genome Announc.">
        <title>Virulence Factor Genes Detected in the Complete Genome Sequence of Corynebacterium uterequi DSM 45634, Isolated from the Uterus of a Maiden Mare.</title>
        <authorList>
            <person name="Ruckert C."/>
            <person name="Kriete M."/>
            <person name="Jaenicke S."/>
            <person name="Winkler A."/>
            <person name="Tauch A."/>
        </authorList>
    </citation>
    <scope>NUCLEOTIDE SEQUENCE [LARGE SCALE GENOMIC DNA]</scope>
    <source>
        <strain evidence="10 11">DSM 45634</strain>
    </source>
</reference>
<dbReference type="AlphaFoldDB" id="A0A0G3HGH3"/>
<dbReference type="STRING" id="1072256.CUTER_01005"/>
<dbReference type="PATRIC" id="fig|1072256.5.peg.190"/>
<accession>A0A0G3HGH3</accession>
<dbReference type="GO" id="GO:0003887">
    <property type="term" value="F:DNA-directed DNA polymerase activity"/>
    <property type="evidence" value="ECO:0007669"/>
    <property type="project" value="UniProtKB-KW"/>
</dbReference>
<gene>
    <name evidence="10" type="primary">holB</name>
    <name evidence="10" type="ORF">CUTER_01005</name>
</gene>
<evidence type="ECO:0000313" key="10">
    <source>
        <dbReference type="EMBL" id="AKK10222.1"/>
    </source>
</evidence>
<dbReference type="InterPro" id="IPR015199">
    <property type="entry name" value="DNA_pol_III_delta_C"/>
</dbReference>
<dbReference type="EC" id="2.7.7.7" evidence="1"/>
<evidence type="ECO:0000256" key="3">
    <source>
        <dbReference type="ARBA" id="ARBA00022679"/>
    </source>
</evidence>
<dbReference type="Proteomes" id="UP000035548">
    <property type="component" value="Chromosome"/>
</dbReference>
<evidence type="ECO:0000256" key="5">
    <source>
        <dbReference type="ARBA" id="ARBA00022705"/>
    </source>
</evidence>
<keyword evidence="11" id="KW-1185">Reference proteome</keyword>
<dbReference type="KEGG" id="cut:CUTER_01005"/>
<keyword evidence="6" id="KW-0239">DNA-directed DNA polymerase</keyword>
<comment type="catalytic activity">
    <reaction evidence="7">
        <text>DNA(n) + a 2'-deoxyribonucleoside 5'-triphosphate = DNA(n+1) + diphosphate</text>
        <dbReference type="Rhea" id="RHEA:22508"/>
        <dbReference type="Rhea" id="RHEA-COMP:17339"/>
        <dbReference type="Rhea" id="RHEA-COMP:17340"/>
        <dbReference type="ChEBI" id="CHEBI:33019"/>
        <dbReference type="ChEBI" id="CHEBI:61560"/>
        <dbReference type="ChEBI" id="CHEBI:173112"/>
        <dbReference type="EC" id="2.7.7.7"/>
    </reaction>
</comment>
<keyword evidence="3 10" id="KW-0808">Transferase</keyword>
<evidence type="ECO:0000256" key="1">
    <source>
        <dbReference type="ARBA" id="ARBA00012417"/>
    </source>
</evidence>
<dbReference type="NCBIfam" id="NF005926">
    <property type="entry name" value="PRK07940.1"/>
    <property type="match status" value="1"/>
</dbReference>
<reference evidence="11" key="2">
    <citation type="submission" date="2015-05" db="EMBL/GenBank/DDBJ databases">
        <title>Complete genome sequence of Corynebacterium uterequi DSM 45634, isolated from the uterus of a maiden mare.</title>
        <authorList>
            <person name="Ruckert C."/>
            <person name="Albersmeier A."/>
            <person name="Winkler A."/>
            <person name="Tauch A."/>
        </authorList>
    </citation>
    <scope>NUCLEOTIDE SEQUENCE [LARGE SCALE GENOMIC DNA]</scope>
    <source>
        <strain evidence="11">DSM 45634</strain>
    </source>
</reference>
<dbReference type="EMBL" id="CP011546">
    <property type="protein sequence ID" value="AKK10222.1"/>
    <property type="molecule type" value="Genomic_DNA"/>
</dbReference>
<evidence type="ECO:0000256" key="7">
    <source>
        <dbReference type="ARBA" id="ARBA00049244"/>
    </source>
</evidence>
<feature type="compositionally biased region" description="Low complexity" evidence="8">
    <location>
        <begin position="289"/>
        <end position="301"/>
    </location>
</feature>
<dbReference type="PANTHER" id="PTHR11669:SF8">
    <property type="entry name" value="DNA POLYMERASE III SUBUNIT DELTA"/>
    <property type="match status" value="1"/>
</dbReference>
<name>A0A0G3HGH3_9CORY</name>
<organism evidence="10 11">
    <name type="scientific">Corynebacterium uterequi</name>
    <dbReference type="NCBI Taxonomy" id="1072256"/>
    <lineage>
        <taxon>Bacteria</taxon>
        <taxon>Bacillati</taxon>
        <taxon>Actinomycetota</taxon>
        <taxon>Actinomycetes</taxon>
        <taxon>Mycobacteriales</taxon>
        <taxon>Corynebacteriaceae</taxon>
        <taxon>Corynebacterium</taxon>
    </lineage>
</organism>
<dbReference type="Pfam" id="PF09115">
    <property type="entry name" value="DNApol3-delta_C"/>
    <property type="match status" value="1"/>
</dbReference>
<dbReference type="Gene3D" id="3.40.50.300">
    <property type="entry name" value="P-loop containing nucleotide triphosphate hydrolases"/>
    <property type="match status" value="1"/>
</dbReference>
<evidence type="ECO:0000256" key="4">
    <source>
        <dbReference type="ARBA" id="ARBA00022695"/>
    </source>
</evidence>
<dbReference type="InterPro" id="IPR027417">
    <property type="entry name" value="P-loop_NTPase"/>
</dbReference>
<proteinExistence type="predicted"/>
<dbReference type="Pfam" id="PF13177">
    <property type="entry name" value="DNA_pol3_delta2"/>
    <property type="match status" value="1"/>
</dbReference>
<evidence type="ECO:0000313" key="11">
    <source>
        <dbReference type="Proteomes" id="UP000035548"/>
    </source>
</evidence>
<dbReference type="GO" id="GO:0009360">
    <property type="term" value="C:DNA polymerase III complex"/>
    <property type="evidence" value="ECO:0007669"/>
    <property type="project" value="InterPro"/>
</dbReference>
<evidence type="ECO:0000256" key="6">
    <source>
        <dbReference type="ARBA" id="ARBA00022932"/>
    </source>
</evidence>
<dbReference type="SUPFAM" id="SSF52540">
    <property type="entry name" value="P-loop containing nucleoside triphosphate hydrolases"/>
    <property type="match status" value="1"/>
</dbReference>
<feature type="domain" description="DNA polymerase III delta subunit C-terminal" evidence="9">
    <location>
        <begin position="329"/>
        <end position="395"/>
    </location>
</feature>
<keyword evidence="5" id="KW-0235">DNA replication</keyword>
<protein>
    <recommendedName>
        <fullName evidence="2">DNA polymerase III subunit delta'</fullName>
        <ecNumber evidence="1">2.7.7.7</ecNumber>
    </recommendedName>
</protein>
<evidence type="ECO:0000256" key="8">
    <source>
        <dbReference type="SAM" id="MobiDB-lite"/>
    </source>
</evidence>
<evidence type="ECO:0000259" key="9">
    <source>
        <dbReference type="Pfam" id="PF09115"/>
    </source>
</evidence>
<keyword evidence="4 10" id="KW-0548">Nucleotidyltransferase</keyword>
<evidence type="ECO:0000256" key="2">
    <source>
        <dbReference type="ARBA" id="ARBA00014363"/>
    </source>
</evidence>